<accession>A0A1G9XEA9</accession>
<keyword evidence="2" id="KW-1185">Reference proteome</keyword>
<proteinExistence type="predicted"/>
<organism evidence="1 2">
    <name type="scientific">Haloarchaeobius iranensis</name>
    <dbReference type="NCBI Taxonomy" id="996166"/>
    <lineage>
        <taxon>Archaea</taxon>
        <taxon>Methanobacteriati</taxon>
        <taxon>Methanobacteriota</taxon>
        <taxon>Stenosarchaea group</taxon>
        <taxon>Halobacteria</taxon>
        <taxon>Halobacteriales</taxon>
        <taxon>Halorubellaceae</taxon>
        <taxon>Haloarchaeobius</taxon>
    </lineage>
</organism>
<name>A0A1G9XEA9_9EURY</name>
<evidence type="ECO:0000313" key="1">
    <source>
        <dbReference type="EMBL" id="SDM94786.1"/>
    </source>
</evidence>
<dbReference type="Proteomes" id="UP000199370">
    <property type="component" value="Unassembled WGS sequence"/>
</dbReference>
<dbReference type="EMBL" id="FNIA01000010">
    <property type="protein sequence ID" value="SDM94786.1"/>
    <property type="molecule type" value="Genomic_DNA"/>
</dbReference>
<reference evidence="1 2" key="1">
    <citation type="submission" date="2016-10" db="EMBL/GenBank/DDBJ databases">
        <authorList>
            <person name="de Groot N.N."/>
        </authorList>
    </citation>
    <scope>NUCLEOTIDE SEQUENCE [LARGE SCALE GENOMIC DNA]</scope>
    <source>
        <strain evidence="2">EB21,IBRC-M 10013,KCTC 4048</strain>
    </source>
</reference>
<sequence length="44" mass="5066">MAEYYVVVDGHEFEGPFDDRKSAKKRADELNTNEVGGRYRVTSK</sequence>
<gene>
    <name evidence="1" type="ORF">SAMN05192554_11063</name>
</gene>
<evidence type="ECO:0000313" key="2">
    <source>
        <dbReference type="Proteomes" id="UP000199370"/>
    </source>
</evidence>
<protein>
    <submittedName>
        <fullName evidence="1">Uncharacterized protein</fullName>
    </submittedName>
</protein>
<dbReference type="AlphaFoldDB" id="A0A1G9XEA9"/>
<dbReference type="RefSeq" id="WP_257299722.1">
    <property type="nucleotide sequence ID" value="NZ_FNIA01000010.1"/>
</dbReference>